<dbReference type="AlphaFoldDB" id="A0A5A9P5X7"/>
<evidence type="ECO:0000256" key="1">
    <source>
        <dbReference type="ARBA" id="ARBA00004496"/>
    </source>
</evidence>
<dbReference type="PANTHER" id="PTHR22419">
    <property type="entry name" value="COILED-COIL DOMAIN-CONTAINING PROTEIN 172"/>
    <property type="match status" value="1"/>
</dbReference>
<dbReference type="PANTHER" id="PTHR22419:SF2">
    <property type="entry name" value="COILED-COIL DOMAIN-CONTAINING PROTEIN 172"/>
    <property type="match status" value="1"/>
</dbReference>
<keyword evidence="8" id="KW-1185">Reference proteome</keyword>
<comment type="similarity">
    <text evidence="2">Belongs to the CCDC172 family.</text>
</comment>
<dbReference type="Proteomes" id="UP000324632">
    <property type="component" value="Chromosome 8"/>
</dbReference>
<keyword evidence="4" id="KW-0963">Cytoplasm</keyword>
<feature type="coiled-coil region" evidence="6">
    <location>
        <begin position="31"/>
        <end position="187"/>
    </location>
</feature>
<reference evidence="7 8" key="1">
    <citation type="journal article" date="2019" name="Mol. Ecol. Resour.">
        <title>Chromosome-level genome assembly of Triplophysa tibetana, a fish adapted to the harsh high-altitude environment of the Tibetan Plateau.</title>
        <authorList>
            <person name="Yang X."/>
            <person name="Liu H."/>
            <person name="Ma Z."/>
            <person name="Zou Y."/>
            <person name="Zou M."/>
            <person name="Mao Y."/>
            <person name="Li X."/>
            <person name="Wang H."/>
            <person name="Chen T."/>
            <person name="Wang W."/>
            <person name="Yang R."/>
        </authorList>
    </citation>
    <scope>NUCLEOTIDE SEQUENCE [LARGE SCALE GENOMIC DNA]</scope>
    <source>
        <strain evidence="7">TTIB1903HZAU</strain>
        <tissue evidence="7">Muscle</tissue>
    </source>
</reference>
<dbReference type="InterPro" id="IPR029618">
    <property type="entry name" value="CCDC172"/>
</dbReference>
<evidence type="ECO:0000256" key="4">
    <source>
        <dbReference type="ARBA" id="ARBA00022490"/>
    </source>
</evidence>
<protein>
    <recommendedName>
        <fullName evidence="3">Coiled-coil domain-containing protein 172</fullName>
    </recommendedName>
</protein>
<evidence type="ECO:0000256" key="2">
    <source>
        <dbReference type="ARBA" id="ARBA00008975"/>
    </source>
</evidence>
<evidence type="ECO:0000313" key="7">
    <source>
        <dbReference type="EMBL" id="KAA0717864.1"/>
    </source>
</evidence>
<gene>
    <name evidence="7" type="ORF">E1301_Tti001542</name>
</gene>
<comment type="caution">
    <text evidence="7">The sequence shown here is derived from an EMBL/GenBank/DDBJ whole genome shotgun (WGS) entry which is preliminary data.</text>
</comment>
<evidence type="ECO:0000256" key="5">
    <source>
        <dbReference type="ARBA" id="ARBA00023054"/>
    </source>
</evidence>
<organism evidence="7 8">
    <name type="scientific">Triplophysa tibetana</name>
    <dbReference type="NCBI Taxonomy" id="1572043"/>
    <lineage>
        <taxon>Eukaryota</taxon>
        <taxon>Metazoa</taxon>
        <taxon>Chordata</taxon>
        <taxon>Craniata</taxon>
        <taxon>Vertebrata</taxon>
        <taxon>Euteleostomi</taxon>
        <taxon>Actinopterygii</taxon>
        <taxon>Neopterygii</taxon>
        <taxon>Teleostei</taxon>
        <taxon>Ostariophysi</taxon>
        <taxon>Cypriniformes</taxon>
        <taxon>Nemacheilidae</taxon>
        <taxon>Triplophysa</taxon>
    </lineage>
</organism>
<evidence type="ECO:0000256" key="6">
    <source>
        <dbReference type="SAM" id="Coils"/>
    </source>
</evidence>
<accession>A0A5A9P5X7</accession>
<proteinExistence type="inferred from homology"/>
<keyword evidence="5 6" id="KW-0175">Coiled coil</keyword>
<dbReference type="GO" id="GO:0005737">
    <property type="term" value="C:cytoplasm"/>
    <property type="evidence" value="ECO:0007669"/>
    <property type="project" value="UniProtKB-SubCell"/>
</dbReference>
<name>A0A5A9P5X7_9TELE</name>
<evidence type="ECO:0000256" key="3">
    <source>
        <dbReference type="ARBA" id="ARBA00022327"/>
    </source>
</evidence>
<comment type="subcellular location">
    <subcellularLocation>
        <location evidence="1">Cytoplasm</location>
    </subcellularLocation>
</comment>
<evidence type="ECO:0000313" key="8">
    <source>
        <dbReference type="Proteomes" id="UP000324632"/>
    </source>
</evidence>
<sequence length="262" mass="30583">MSIDSLFEHILLTEQQVSENIRQLHEVNSSIKIAQDKINSSSQTLEKAQRELDKKAQLLSETKLQLDLITKRQEQLERQRDELLGLQRDLREKLDKLKRESLEEREKFLKEMITFNSEFNLMRNRNVFHTQTQSKIQSLEQEAETLNKEIELLRQNNPWLSSMEAEKRSLETELHDLQSQLTDIDKDLTEAVTLTARLKTERLMVRERPLTDCTFVRLKKELELNKEDELLSLRDALSSEIQSLRLSIPSGKKADGAPATAM</sequence>
<dbReference type="EMBL" id="SOYY01000008">
    <property type="protein sequence ID" value="KAA0717864.1"/>
    <property type="molecule type" value="Genomic_DNA"/>
</dbReference>